<sequence>MIYVTQPFMPPLDDYLAYIKDIWQRHWLTNNGPLVNHLELRLKQYLDVDHMVFVTNGTTALQIGLKALGMKDEIITTPFSFVATTSSLVWEHCKPVFVDIDPKTLNIDHSLIEAAITEKTTGIVATHVYGNPCEIDEIQRIADKYNLRVLYDAAHCFGTKYKGKSIFSYGDASALSLHATKIFHTIEGGAIFTKSPQLLKKIAYMRNFGFSNVDEVYDIGINGKNSEFHAAMGLANLPYIDEIMNYRKTLYSYYDQNLSTLEAKRIEINKDSEFNYAYYPLIFDSEETLTKNVAELNNNRIFPRRYFYPSLANLPYVGSSNTPIANDIAKRVLCLPLYHELSLEEVNFVCRILLRVQNN</sequence>
<dbReference type="PANTHER" id="PTHR30244:SF9">
    <property type="entry name" value="PROTEIN RV3402C"/>
    <property type="match status" value="1"/>
</dbReference>
<dbReference type="Pfam" id="PF01041">
    <property type="entry name" value="DegT_DnrJ_EryC1"/>
    <property type="match status" value="1"/>
</dbReference>
<dbReference type="Proteomes" id="UP001589774">
    <property type="component" value="Unassembled WGS sequence"/>
</dbReference>
<evidence type="ECO:0000256" key="3">
    <source>
        <dbReference type="RuleBase" id="RU004508"/>
    </source>
</evidence>
<evidence type="ECO:0000256" key="2">
    <source>
        <dbReference type="ARBA" id="ARBA00037999"/>
    </source>
</evidence>
<dbReference type="Gene3D" id="3.40.640.10">
    <property type="entry name" value="Type I PLP-dependent aspartate aminotransferase-like (Major domain)"/>
    <property type="match status" value="1"/>
</dbReference>
<keyword evidence="5" id="KW-1185">Reference proteome</keyword>
<gene>
    <name evidence="4" type="ORF">ACFFI0_07305</name>
</gene>
<comment type="similarity">
    <text evidence="2 3">Belongs to the DegT/DnrJ/EryC1 family.</text>
</comment>
<evidence type="ECO:0000256" key="1">
    <source>
        <dbReference type="ARBA" id="ARBA00022898"/>
    </source>
</evidence>
<keyword evidence="1 3" id="KW-0663">Pyridoxal phosphate</keyword>
<evidence type="ECO:0000313" key="5">
    <source>
        <dbReference type="Proteomes" id="UP001589774"/>
    </source>
</evidence>
<dbReference type="GO" id="GO:0008483">
    <property type="term" value="F:transaminase activity"/>
    <property type="evidence" value="ECO:0007669"/>
    <property type="project" value="UniProtKB-KW"/>
</dbReference>
<reference evidence="4 5" key="1">
    <citation type="submission" date="2024-09" db="EMBL/GenBank/DDBJ databases">
        <authorList>
            <person name="Sun Q."/>
            <person name="Mori K."/>
        </authorList>
    </citation>
    <scope>NUCLEOTIDE SEQUENCE [LARGE SCALE GENOMIC DNA]</scope>
    <source>
        <strain evidence="4 5">CCM 7765</strain>
    </source>
</reference>
<dbReference type="PANTHER" id="PTHR30244">
    <property type="entry name" value="TRANSAMINASE"/>
    <property type="match status" value="1"/>
</dbReference>
<dbReference type="CDD" id="cd00616">
    <property type="entry name" value="AHBA_syn"/>
    <property type="match status" value="1"/>
</dbReference>
<proteinExistence type="inferred from homology"/>
<protein>
    <submittedName>
        <fullName evidence="4">DegT/DnrJ/EryC1/StrS family aminotransferase</fullName>
    </submittedName>
</protein>
<dbReference type="InterPro" id="IPR000653">
    <property type="entry name" value="DegT/StrS_aminotransferase"/>
</dbReference>
<name>A0ABV6HGT4_9SPHI</name>
<accession>A0ABV6HGT4</accession>
<keyword evidence="4" id="KW-0808">Transferase</keyword>
<dbReference type="SUPFAM" id="SSF53383">
    <property type="entry name" value="PLP-dependent transferases"/>
    <property type="match status" value="1"/>
</dbReference>
<dbReference type="InterPro" id="IPR015421">
    <property type="entry name" value="PyrdxlP-dep_Trfase_major"/>
</dbReference>
<keyword evidence="4" id="KW-0032">Aminotransferase</keyword>
<dbReference type="PIRSF" id="PIRSF000390">
    <property type="entry name" value="PLP_StrS"/>
    <property type="match status" value="1"/>
</dbReference>
<evidence type="ECO:0000313" key="4">
    <source>
        <dbReference type="EMBL" id="MFC0318110.1"/>
    </source>
</evidence>
<dbReference type="InterPro" id="IPR015424">
    <property type="entry name" value="PyrdxlP-dep_Trfase"/>
</dbReference>
<organism evidence="4 5">
    <name type="scientific">Olivibacter oleidegradans</name>
    <dbReference type="NCBI Taxonomy" id="760123"/>
    <lineage>
        <taxon>Bacteria</taxon>
        <taxon>Pseudomonadati</taxon>
        <taxon>Bacteroidota</taxon>
        <taxon>Sphingobacteriia</taxon>
        <taxon>Sphingobacteriales</taxon>
        <taxon>Sphingobacteriaceae</taxon>
        <taxon>Olivibacter</taxon>
    </lineage>
</organism>
<comment type="caution">
    <text evidence="4">The sequence shown here is derived from an EMBL/GenBank/DDBJ whole genome shotgun (WGS) entry which is preliminary data.</text>
</comment>
<dbReference type="RefSeq" id="WP_130856198.1">
    <property type="nucleotide sequence ID" value="NZ_JBHLWO010000001.1"/>
</dbReference>
<dbReference type="EMBL" id="JBHLWO010000001">
    <property type="protein sequence ID" value="MFC0318110.1"/>
    <property type="molecule type" value="Genomic_DNA"/>
</dbReference>